<keyword evidence="5" id="KW-1185">Reference proteome</keyword>
<feature type="compositionally biased region" description="Polar residues" evidence="1">
    <location>
        <begin position="17"/>
        <end position="28"/>
    </location>
</feature>
<reference evidence="6" key="3">
    <citation type="submission" date="2025-05" db="UniProtKB">
        <authorList>
            <consortium name="RefSeq"/>
        </authorList>
    </citation>
    <scope>IDENTIFICATION</scope>
    <source>
        <strain evidence="6">Aabys</strain>
        <tissue evidence="6">Whole body</tissue>
    </source>
</reference>
<dbReference type="EnsemblMetazoa" id="MDOA001471-RA">
    <property type="protein sequence ID" value="MDOA001471-PA"/>
    <property type="gene ID" value="MDOA001471"/>
</dbReference>
<evidence type="ECO:0000313" key="4">
    <source>
        <dbReference type="EnsemblMetazoa" id="MDOA001471-PA"/>
    </source>
</evidence>
<dbReference type="VEuPathDB" id="VectorBase:MDOA001471"/>
<sequence>MKYFIVLVLLALLAVGQAQNDENETTTVDPSEDESSPDPPPPPPPPKRPGHGRPGHGRPERPEWLKPGFGFFESGHRAPLPRPLQQLRNVFTPVDPPAKSPEATNAEERVPVAFVFGSGKVKGESFNDYSSGHSFGGNTFGDTYGQGIIVRGKEETTSTTPGYYEYVYRK</sequence>
<dbReference type="Proteomes" id="UP001652621">
    <property type="component" value="Unplaced"/>
</dbReference>
<dbReference type="EMBL" id="KA644638">
    <property type="protein sequence ID" value="AFP59267.1"/>
    <property type="molecule type" value="mRNA"/>
</dbReference>
<evidence type="ECO:0000313" key="3">
    <source>
        <dbReference type="EMBL" id="AFP59267.1"/>
    </source>
</evidence>
<feature type="signal peptide" evidence="2">
    <location>
        <begin position="1"/>
        <end position="18"/>
    </location>
</feature>
<reference evidence="4" key="2">
    <citation type="submission" date="2021-01" db="UniProtKB">
        <authorList>
            <consortium name="EnsemblMetazoa"/>
        </authorList>
    </citation>
    <scope>IDENTIFICATION</scope>
    <source>
        <strain evidence="4">Aabys</strain>
    </source>
</reference>
<keyword evidence="2" id="KW-0732">Signal</keyword>
<dbReference type="VEuPathDB" id="VectorBase:MDOMA2_000229"/>
<proteinExistence type="evidence at transcript level"/>
<feature type="compositionally biased region" description="Pro residues" evidence="1">
    <location>
        <begin position="37"/>
        <end position="47"/>
    </location>
</feature>
<dbReference type="AlphaFoldDB" id="T1P9M9"/>
<feature type="chain" id="PRO_5014313724" evidence="2">
    <location>
        <begin position="19"/>
        <end position="170"/>
    </location>
</feature>
<protein>
    <submittedName>
        <fullName evidence="6">Uncharacterized protein LOC131803559</fullName>
    </submittedName>
</protein>
<evidence type="ECO:0000256" key="2">
    <source>
        <dbReference type="SAM" id="SignalP"/>
    </source>
</evidence>
<dbReference type="RefSeq" id="XP_058980905.1">
    <property type="nucleotide sequence ID" value="XM_059124922.1"/>
</dbReference>
<dbReference type="KEGG" id="mde:101901138"/>
<name>T1P9M9_MUSDO</name>
<evidence type="ECO:0000313" key="6">
    <source>
        <dbReference type="RefSeq" id="XP_058980905.1"/>
    </source>
</evidence>
<feature type="region of interest" description="Disordered" evidence="1">
    <location>
        <begin position="16"/>
        <end position="83"/>
    </location>
</feature>
<organism evidence="3">
    <name type="scientific">Musca domestica</name>
    <name type="common">House fly</name>
    <dbReference type="NCBI Taxonomy" id="7370"/>
    <lineage>
        <taxon>Eukaryota</taxon>
        <taxon>Metazoa</taxon>
        <taxon>Ecdysozoa</taxon>
        <taxon>Arthropoda</taxon>
        <taxon>Hexapoda</taxon>
        <taxon>Insecta</taxon>
        <taxon>Pterygota</taxon>
        <taxon>Neoptera</taxon>
        <taxon>Endopterygota</taxon>
        <taxon>Diptera</taxon>
        <taxon>Brachycera</taxon>
        <taxon>Muscomorpha</taxon>
        <taxon>Muscoidea</taxon>
        <taxon>Muscidae</taxon>
        <taxon>Musca</taxon>
    </lineage>
</organism>
<accession>T1P9M9</accession>
<evidence type="ECO:0000256" key="1">
    <source>
        <dbReference type="SAM" id="MobiDB-lite"/>
    </source>
</evidence>
<evidence type="ECO:0000313" key="5">
    <source>
        <dbReference type="Proteomes" id="UP001652621"/>
    </source>
</evidence>
<gene>
    <name evidence="4" type="primary">101901138</name>
    <name evidence="6" type="synonym">LOC131803559</name>
</gene>
<dbReference type="RefSeq" id="XP_005182377.2">
    <property type="nucleotide sequence ID" value="XM_005182320.4"/>
</dbReference>
<reference evidence="3" key="1">
    <citation type="submission" date="2012-08" db="EMBL/GenBank/DDBJ databases">
        <title>Transcriptome of adult Musca domestica launches a platform for comparative house fly gene expression and characterization of differential gene expression among resistant and susceptible house flies.</title>
        <authorList>
            <person name="Liu N."/>
            <person name="Zhang L."/>
            <person name="Li M."/>
            <person name="Reid W."/>
        </authorList>
    </citation>
    <scope>NUCLEOTIDE SEQUENCE</scope>
    <source>
        <strain evidence="3">ALHF</strain>
        <tissue evidence="3">Whole body</tissue>
    </source>
</reference>